<name>A0A0E9UM95_ANGAN</name>
<evidence type="ECO:0000313" key="1">
    <source>
        <dbReference type="EMBL" id="JAH66969.1"/>
    </source>
</evidence>
<protein>
    <submittedName>
        <fullName evidence="1">Uncharacterized protein</fullName>
    </submittedName>
</protein>
<proteinExistence type="predicted"/>
<accession>A0A0E9UM95</accession>
<reference evidence="1" key="2">
    <citation type="journal article" date="2015" name="Fish Shellfish Immunol.">
        <title>Early steps in the European eel (Anguilla anguilla)-Vibrio vulnificus interaction in the gills: Role of the RtxA13 toxin.</title>
        <authorList>
            <person name="Callol A."/>
            <person name="Pajuelo D."/>
            <person name="Ebbesson L."/>
            <person name="Teles M."/>
            <person name="MacKenzie S."/>
            <person name="Amaro C."/>
        </authorList>
    </citation>
    <scope>NUCLEOTIDE SEQUENCE</scope>
</reference>
<dbReference type="EMBL" id="GBXM01041608">
    <property type="protein sequence ID" value="JAH66969.1"/>
    <property type="molecule type" value="Transcribed_RNA"/>
</dbReference>
<sequence length="34" mass="3777">MALLPWFDLSNMHSLVTCIQLITLSSTNTGRTVL</sequence>
<organism evidence="1">
    <name type="scientific">Anguilla anguilla</name>
    <name type="common">European freshwater eel</name>
    <name type="synonym">Muraena anguilla</name>
    <dbReference type="NCBI Taxonomy" id="7936"/>
    <lineage>
        <taxon>Eukaryota</taxon>
        <taxon>Metazoa</taxon>
        <taxon>Chordata</taxon>
        <taxon>Craniata</taxon>
        <taxon>Vertebrata</taxon>
        <taxon>Euteleostomi</taxon>
        <taxon>Actinopterygii</taxon>
        <taxon>Neopterygii</taxon>
        <taxon>Teleostei</taxon>
        <taxon>Anguilliformes</taxon>
        <taxon>Anguillidae</taxon>
        <taxon>Anguilla</taxon>
    </lineage>
</organism>
<dbReference type="AlphaFoldDB" id="A0A0E9UM95"/>
<reference evidence="1" key="1">
    <citation type="submission" date="2014-11" db="EMBL/GenBank/DDBJ databases">
        <authorList>
            <person name="Amaro Gonzalez C."/>
        </authorList>
    </citation>
    <scope>NUCLEOTIDE SEQUENCE</scope>
</reference>